<evidence type="ECO:0000313" key="4">
    <source>
        <dbReference type="Proteomes" id="UP000187429"/>
    </source>
</evidence>
<comment type="caution">
    <text evidence="3">The sequence shown here is derived from an EMBL/GenBank/DDBJ whole genome shotgun (WGS) entry which is preliminary data.</text>
</comment>
<feature type="region of interest" description="Disordered" evidence="1">
    <location>
        <begin position="45"/>
        <end position="68"/>
    </location>
</feature>
<feature type="transmembrane region" description="Helical" evidence="2">
    <location>
        <begin position="249"/>
        <end position="273"/>
    </location>
</feature>
<dbReference type="Proteomes" id="UP000187429">
    <property type="component" value="Unassembled WGS sequence"/>
</dbReference>
<evidence type="ECO:0000313" key="3">
    <source>
        <dbReference type="EMBL" id="OMJ09112.1"/>
    </source>
</evidence>
<evidence type="ECO:0000256" key="1">
    <source>
        <dbReference type="SAM" id="MobiDB-lite"/>
    </source>
</evidence>
<accession>A0A1R1X3A9</accession>
<keyword evidence="2" id="KW-1133">Transmembrane helix</keyword>
<dbReference type="OrthoDB" id="5542428at2759"/>
<protein>
    <submittedName>
        <fullName evidence="3">Uncharacterized protein</fullName>
    </submittedName>
</protein>
<proteinExistence type="predicted"/>
<keyword evidence="2" id="KW-0812">Transmembrane</keyword>
<feature type="transmembrane region" description="Helical" evidence="2">
    <location>
        <begin position="125"/>
        <end position="149"/>
    </location>
</feature>
<keyword evidence="2" id="KW-0472">Membrane</keyword>
<name>A0A1R1X3A9_9FUNG</name>
<gene>
    <name evidence="3" type="ORF">AYI69_g10805</name>
</gene>
<feature type="transmembrane region" description="Helical" evidence="2">
    <location>
        <begin position="155"/>
        <end position="177"/>
    </location>
</feature>
<keyword evidence="4" id="KW-1185">Reference proteome</keyword>
<dbReference type="EMBL" id="LSSM01007161">
    <property type="protein sequence ID" value="OMJ09112.1"/>
    <property type="molecule type" value="Genomic_DNA"/>
</dbReference>
<organism evidence="3 4">
    <name type="scientific">Smittium culicis</name>
    <dbReference type="NCBI Taxonomy" id="133412"/>
    <lineage>
        <taxon>Eukaryota</taxon>
        <taxon>Fungi</taxon>
        <taxon>Fungi incertae sedis</taxon>
        <taxon>Zoopagomycota</taxon>
        <taxon>Kickxellomycotina</taxon>
        <taxon>Harpellomycetes</taxon>
        <taxon>Harpellales</taxon>
        <taxon>Legeriomycetaceae</taxon>
        <taxon>Smittium</taxon>
    </lineage>
</organism>
<evidence type="ECO:0000256" key="2">
    <source>
        <dbReference type="SAM" id="Phobius"/>
    </source>
</evidence>
<sequence>MVQVATLNEVDLSVNISSLGYQAYNISPPAPAKLHEVMFAPEYPLDEKTDSNSPPPYTPALINDSTRSSTEKNAQLLTVIDMNSVSSPPLYTESKPMFLPTPSSVCVGCSSISTYFGSLKDSTNWFAAFYQLLSFTFGIPAIMIVFFLFMSATSFLVIFPVGLALAWVGATVARSFANTEIKALQMIKSHTDNCINCRKAPLESPTYPKVILTSKVKKGFFAGMLEPLKDSYTWRALSYFMFVKPVTSVLGFFITTVGITFGIACFPALPAFLKAIKAYSLWEKSLSMSILSSKQQ</sequence>
<reference evidence="4" key="1">
    <citation type="submission" date="2017-01" db="EMBL/GenBank/DDBJ databases">
        <authorList>
            <person name="Wang Y."/>
            <person name="White M."/>
            <person name="Kvist S."/>
            <person name="Moncalvo J.-M."/>
        </authorList>
    </citation>
    <scope>NUCLEOTIDE SEQUENCE [LARGE SCALE GENOMIC DNA]</scope>
    <source>
        <strain evidence="4">ID-206-W2</strain>
    </source>
</reference>
<dbReference type="AlphaFoldDB" id="A0A1R1X3A9"/>